<keyword evidence="3" id="KW-1185">Reference proteome</keyword>
<dbReference type="InterPro" id="IPR036388">
    <property type="entry name" value="WH-like_DNA-bd_sf"/>
</dbReference>
<sequence>MFVDSEEMIGPSSEMSNESETVRGKRRTFDELDIDSFCEEICQSTKKHHSMELNDDPMDISVATSSFPLIASIQEPSSNPGSVARLEVLVVDGTWDMENFEKSDFIQLESSDIIEPEILNDGQNITGDFETVLSYWEVPEEQVKVNSINNNNKNNNNNNNKNNNNSNRNNMNNFYQNSVNKSNRNFNDNNQLDEEDGNLSWLLDFKLDSLIEAPDDKIITTTKSRQPFNCSDNASMYQSLKKSLADESVQKQPSVPSGLLNNPKYSERYGGLKKPPFTYTELIEHALQERGELTVSAIYQWISNNVTIDEVAAATASITQPEVLSPISLEHCAEQILNGIKKEVQVQYLMPIMTVQREDPETGHRHLELSANKQTGTDFLNPVAKEVVAEECGLIGESYLVTDLNPSALGLNFIEPETITPDHLFGEELSFQFYELTSPSQLQSA</sequence>
<feature type="region of interest" description="Disordered" evidence="1">
    <location>
        <begin position="147"/>
        <end position="192"/>
    </location>
</feature>
<feature type="compositionally biased region" description="Low complexity" evidence="1">
    <location>
        <begin position="147"/>
        <end position="173"/>
    </location>
</feature>
<dbReference type="AlphaFoldDB" id="A0A8J2EID3"/>
<feature type="compositionally biased region" description="Polar residues" evidence="1">
    <location>
        <begin position="174"/>
        <end position="190"/>
    </location>
</feature>
<accession>A0A8J2EID3</accession>
<reference evidence="2" key="1">
    <citation type="submission" date="2021-04" db="EMBL/GenBank/DDBJ databases">
        <authorList>
            <person name="Chebbi M.A.C M."/>
        </authorList>
    </citation>
    <scope>NUCLEOTIDE SEQUENCE</scope>
</reference>
<protein>
    <submittedName>
        <fullName evidence="2">Uncharacterized protein</fullName>
    </submittedName>
</protein>
<evidence type="ECO:0000313" key="3">
    <source>
        <dbReference type="Proteomes" id="UP000786811"/>
    </source>
</evidence>
<evidence type="ECO:0000256" key="1">
    <source>
        <dbReference type="SAM" id="MobiDB-lite"/>
    </source>
</evidence>
<dbReference type="OrthoDB" id="5954824at2759"/>
<feature type="region of interest" description="Disordered" evidence="1">
    <location>
        <begin position="1"/>
        <end position="26"/>
    </location>
</feature>
<gene>
    <name evidence="2" type="ORF">HICCMSTLAB_LOCUS2368</name>
</gene>
<evidence type="ECO:0000313" key="2">
    <source>
        <dbReference type="EMBL" id="CAG5077089.1"/>
    </source>
</evidence>
<dbReference type="EMBL" id="CAJNRD030001117">
    <property type="protein sequence ID" value="CAG5077089.1"/>
    <property type="molecule type" value="Genomic_DNA"/>
</dbReference>
<organism evidence="2 3">
    <name type="scientific">Cotesia congregata</name>
    <name type="common">Parasitoid wasp</name>
    <name type="synonym">Apanteles congregatus</name>
    <dbReference type="NCBI Taxonomy" id="51543"/>
    <lineage>
        <taxon>Eukaryota</taxon>
        <taxon>Metazoa</taxon>
        <taxon>Ecdysozoa</taxon>
        <taxon>Arthropoda</taxon>
        <taxon>Hexapoda</taxon>
        <taxon>Insecta</taxon>
        <taxon>Pterygota</taxon>
        <taxon>Neoptera</taxon>
        <taxon>Endopterygota</taxon>
        <taxon>Hymenoptera</taxon>
        <taxon>Apocrita</taxon>
        <taxon>Ichneumonoidea</taxon>
        <taxon>Braconidae</taxon>
        <taxon>Microgastrinae</taxon>
        <taxon>Cotesia</taxon>
    </lineage>
</organism>
<name>A0A8J2EID3_COTCN</name>
<dbReference type="Gene3D" id="1.10.10.10">
    <property type="entry name" value="Winged helix-like DNA-binding domain superfamily/Winged helix DNA-binding domain"/>
    <property type="match status" value="1"/>
</dbReference>
<dbReference type="Proteomes" id="UP000786811">
    <property type="component" value="Unassembled WGS sequence"/>
</dbReference>
<proteinExistence type="predicted"/>
<comment type="caution">
    <text evidence="2">The sequence shown here is derived from an EMBL/GenBank/DDBJ whole genome shotgun (WGS) entry which is preliminary data.</text>
</comment>